<dbReference type="Pfam" id="PF13377">
    <property type="entry name" value="Peripla_BP_3"/>
    <property type="match status" value="1"/>
</dbReference>
<evidence type="ECO:0000256" key="1">
    <source>
        <dbReference type="ARBA" id="ARBA00023015"/>
    </source>
</evidence>
<dbReference type="PROSITE" id="PS50932">
    <property type="entry name" value="HTH_LACI_2"/>
    <property type="match status" value="1"/>
</dbReference>
<dbReference type="PANTHER" id="PTHR30146:SF33">
    <property type="entry name" value="TRANSCRIPTIONAL REGULATOR"/>
    <property type="match status" value="1"/>
</dbReference>
<dbReference type="Proteomes" id="UP000319212">
    <property type="component" value="Unassembled WGS sequence"/>
</dbReference>
<dbReference type="SUPFAM" id="SSF53822">
    <property type="entry name" value="Periplasmic binding protein-like I"/>
    <property type="match status" value="1"/>
</dbReference>
<feature type="domain" description="HTH lacI-type" evidence="4">
    <location>
        <begin position="67"/>
        <end position="121"/>
    </location>
</feature>
<name>A0A502DHB9_9BURK</name>
<dbReference type="OrthoDB" id="8770688at2"/>
<dbReference type="Pfam" id="PF00356">
    <property type="entry name" value="LacI"/>
    <property type="match status" value="1"/>
</dbReference>
<protein>
    <submittedName>
        <fullName evidence="5">LacI family transcriptional regulator</fullName>
    </submittedName>
</protein>
<gene>
    <name evidence="5" type="ORF">EAH82_20745</name>
</gene>
<dbReference type="SMART" id="SM00354">
    <property type="entry name" value="HTH_LACI"/>
    <property type="match status" value="1"/>
</dbReference>
<evidence type="ECO:0000313" key="6">
    <source>
        <dbReference type="Proteomes" id="UP000319212"/>
    </source>
</evidence>
<evidence type="ECO:0000256" key="2">
    <source>
        <dbReference type="ARBA" id="ARBA00023125"/>
    </source>
</evidence>
<organism evidence="5 6">
    <name type="scientific">Variovorax guangxiensis</name>
    <dbReference type="NCBI Taxonomy" id="1775474"/>
    <lineage>
        <taxon>Bacteria</taxon>
        <taxon>Pseudomonadati</taxon>
        <taxon>Pseudomonadota</taxon>
        <taxon>Betaproteobacteria</taxon>
        <taxon>Burkholderiales</taxon>
        <taxon>Comamonadaceae</taxon>
        <taxon>Variovorax</taxon>
    </lineage>
</organism>
<dbReference type="InterPro" id="IPR028082">
    <property type="entry name" value="Peripla_BP_I"/>
</dbReference>
<dbReference type="GO" id="GO:0000976">
    <property type="term" value="F:transcription cis-regulatory region binding"/>
    <property type="evidence" value="ECO:0007669"/>
    <property type="project" value="TreeGrafter"/>
</dbReference>
<dbReference type="CDD" id="cd01392">
    <property type="entry name" value="HTH_LacI"/>
    <property type="match status" value="1"/>
</dbReference>
<evidence type="ECO:0000259" key="4">
    <source>
        <dbReference type="PROSITE" id="PS50932"/>
    </source>
</evidence>
<keyword evidence="2" id="KW-0238">DNA-binding</keyword>
<comment type="caution">
    <text evidence="5">The sequence shown here is derived from an EMBL/GenBank/DDBJ whole genome shotgun (WGS) entry which is preliminary data.</text>
</comment>
<keyword evidence="3" id="KW-0804">Transcription</keyword>
<dbReference type="InterPro" id="IPR046335">
    <property type="entry name" value="LacI/GalR-like_sensor"/>
</dbReference>
<proteinExistence type="predicted"/>
<dbReference type="Gene3D" id="1.10.260.40">
    <property type="entry name" value="lambda repressor-like DNA-binding domains"/>
    <property type="match status" value="1"/>
</dbReference>
<dbReference type="PANTHER" id="PTHR30146">
    <property type="entry name" value="LACI-RELATED TRANSCRIPTIONAL REPRESSOR"/>
    <property type="match status" value="1"/>
</dbReference>
<dbReference type="EMBL" id="RCZI01000010">
    <property type="protein sequence ID" value="TPG23491.1"/>
    <property type="molecule type" value="Genomic_DNA"/>
</dbReference>
<dbReference type="Gene3D" id="3.40.50.2300">
    <property type="match status" value="2"/>
</dbReference>
<dbReference type="CDD" id="cd01575">
    <property type="entry name" value="PBP1_GntR"/>
    <property type="match status" value="1"/>
</dbReference>
<keyword evidence="1" id="KW-0805">Transcription regulation</keyword>
<dbReference type="AlphaFoldDB" id="A0A502DHB9"/>
<dbReference type="SUPFAM" id="SSF47413">
    <property type="entry name" value="lambda repressor-like DNA-binding domains"/>
    <property type="match status" value="1"/>
</dbReference>
<accession>A0A502DHB9</accession>
<evidence type="ECO:0000256" key="3">
    <source>
        <dbReference type="ARBA" id="ARBA00023163"/>
    </source>
</evidence>
<reference evidence="5 6" key="1">
    <citation type="journal article" date="2019" name="Environ. Microbiol.">
        <title>Species interactions and distinct microbial communities in high Arctic permafrost affected cryosols are associated with the CH4 and CO2 gas fluxes.</title>
        <authorList>
            <person name="Altshuler I."/>
            <person name="Hamel J."/>
            <person name="Turney S."/>
            <person name="Magnuson E."/>
            <person name="Levesque R."/>
            <person name="Greer C."/>
            <person name="Whyte L.G."/>
        </authorList>
    </citation>
    <scope>NUCLEOTIDE SEQUENCE [LARGE SCALE GENOMIC DNA]</scope>
    <source>
        <strain evidence="5 6">S06.C</strain>
    </source>
</reference>
<dbReference type="GO" id="GO:0003700">
    <property type="term" value="F:DNA-binding transcription factor activity"/>
    <property type="evidence" value="ECO:0007669"/>
    <property type="project" value="TreeGrafter"/>
</dbReference>
<sequence>MGAPRCRSGLRRHRRRGGLLTPAARAGSRRCARGVGGPFHARPDRGVQLHAGYTQRVRTMSRVKRSLTMRDVGLHAGVSPITVSRALANHASVTAETREAVLIAAKELGYVPDFTARALSRRGSKLVALLLPNIANSVFAETVHGINDVLGKAGFSLIIAHSGYSAEREEELIRGLLGYRPDAAILTGFTHTQGTRTMLRRAGMPVVETWNIGPEPIDLAVGFSNFKAGLEVTRYLISKGHRRLAYCGGTQTDNERTRGREEGFRQALAEANLPANEAWISSAPMELESGAALARQFHALGKGAWRPQAIFVASDMIASGFVLEGDQLGIRVPHDVAVAGFDDTPLGRAIRPSLTTVNVRQREIGRWAADLALRRLRGETIANPVHDVGFSIIQRESA</sequence>
<evidence type="ECO:0000313" key="5">
    <source>
        <dbReference type="EMBL" id="TPG23491.1"/>
    </source>
</evidence>
<dbReference type="InterPro" id="IPR010982">
    <property type="entry name" value="Lambda_DNA-bd_dom_sf"/>
</dbReference>
<dbReference type="InterPro" id="IPR000843">
    <property type="entry name" value="HTH_LacI"/>
</dbReference>